<gene>
    <name evidence="1" type="ORF">L2E82_37184</name>
</gene>
<evidence type="ECO:0000313" key="2">
    <source>
        <dbReference type="Proteomes" id="UP001055811"/>
    </source>
</evidence>
<reference evidence="2" key="1">
    <citation type="journal article" date="2022" name="Mol. Ecol. Resour.">
        <title>The genomes of chicory, endive, great burdock and yacon provide insights into Asteraceae palaeo-polyploidization history and plant inulin production.</title>
        <authorList>
            <person name="Fan W."/>
            <person name="Wang S."/>
            <person name="Wang H."/>
            <person name="Wang A."/>
            <person name="Jiang F."/>
            <person name="Liu H."/>
            <person name="Zhao H."/>
            <person name="Xu D."/>
            <person name="Zhang Y."/>
        </authorList>
    </citation>
    <scope>NUCLEOTIDE SEQUENCE [LARGE SCALE GENOMIC DNA]</scope>
    <source>
        <strain evidence="2">cv. Punajuju</strain>
    </source>
</reference>
<proteinExistence type="predicted"/>
<keyword evidence="2" id="KW-1185">Reference proteome</keyword>
<reference evidence="1 2" key="2">
    <citation type="journal article" date="2022" name="Mol. Ecol. Resour.">
        <title>The genomes of chicory, endive, great burdock and yacon provide insights into Asteraceae paleo-polyploidization history and plant inulin production.</title>
        <authorList>
            <person name="Fan W."/>
            <person name="Wang S."/>
            <person name="Wang H."/>
            <person name="Wang A."/>
            <person name="Jiang F."/>
            <person name="Liu H."/>
            <person name="Zhao H."/>
            <person name="Xu D."/>
            <person name="Zhang Y."/>
        </authorList>
    </citation>
    <scope>NUCLEOTIDE SEQUENCE [LARGE SCALE GENOMIC DNA]</scope>
    <source>
        <strain evidence="2">cv. Punajuju</strain>
        <tissue evidence="1">Leaves</tissue>
    </source>
</reference>
<dbReference type="EMBL" id="CM042015">
    <property type="protein sequence ID" value="KAI3708115.1"/>
    <property type="molecule type" value="Genomic_DNA"/>
</dbReference>
<comment type="caution">
    <text evidence="1">The sequence shown here is derived from an EMBL/GenBank/DDBJ whole genome shotgun (WGS) entry which is preliminary data.</text>
</comment>
<organism evidence="1 2">
    <name type="scientific">Cichorium intybus</name>
    <name type="common">Chicory</name>
    <dbReference type="NCBI Taxonomy" id="13427"/>
    <lineage>
        <taxon>Eukaryota</taxon>
        <taxon>Viridiplantae</taxon>
        <taxon>Streptophyta</taxon>
        <taxon>Embryophyta</taxon>
        <taxon>Tracheophyta</taxon>
        <taxon>Spermatophyta</taxon>
        <taxon>Magnoliopsida</taxon>
        <taxon>eudicotyledons</taxon>
        <taxon>Gunneridae</taxon>
        <taxon>Pentapetalae</taxon>
        <taxon>asterids</taxon>
        <taxon>campanulids</taxon>
        <taxon>Asterales</taxon>
        <taxon>Asteraceae</taxon>
        <taxon>Cichorioideae</taxon>
        <taxon>Cichorieae</taxon>
        <taxon>Cichoriinae</taxon>
        <taxon>Cichorium</taxon>
    </lineage>
</organism>
<name>A0ACB9AI53_CICIN</name>
<sequence>MAEFLSPKATQVKKQRATILSPVSNFVLGSNNDKLERAQARAARAASIRRKPVNFNKAADDNPTDDFLGQEQIMELFHNCIKLASENKINQKNTWELNLIDHIHDIIKVEENDAETNFQKASCTLEAGVKIYSTRVDSVHAEAYKVLGAMNRVGQDLEQGSLQDENTNSDQRKQSTKKEQEQKLSPLSTLESSFENLNLKKFDVAFHVDPLYHQTSAQFDEGGAKGLLLNNLGVYGGCRVLFDSLEVPAKCMSCSIQSQKFETIDISFARECVEQMAINIPKNKEISPTLKEIVNMFDDKRPPDTFFAQEPDYDAFAPDGDQNDNFGAWDFANDNEGTYERVEELHEENEQYESQDRDVDERFIRIDDFLFLTRGLTTSQNAWAGPDHWKYQKPKGPEDPSKESRSPFLSKKPRKKKQVEPDIDFTKALENDIIDPFIPPKNPNSLLLPAKREPYNTMLPEDCHYQPENLVKLFLLPNVLCFGKNRGKRHSESDEVHQKANPSWDDDDCGIGDQFDDGNAYSDVDDSLVSQPRQVEKIDIQYDKKSKQVDVHMLKDSLWSTIQEMHKSADDQDLSFKNILSSFPDATSNDDITPHLSFICMLHLANEHGLTLEGSPDMDDVSIHLPSHPNIP</sequence>
<protein>
    <submittedName>
        <fullName evidence="1">Uncharacterized protein</fullName>
    </submittedName>
</protein>
<accession>A0ACB9AI53</accession>
<evidence type="ECO:0000313" key="1">
    <source>
        <dbReference type="EMBL" id="KAI3708115.1"/>
    </source>
</evidence>
<dbReference type="Proteomes" id="UP001055811">
    <property type="component" value="Linkage Group LG07"/>
</dbReference>